<sequence>MKDGLTVRAGETIVIRASSIIGKPPPTAVWSKGGRDFKPSDICQITSTPTSSTLSIKYASRKNTGEYTITASNPFGIKEEHVKVKVLDVPGPPGPIAASNVSAEKVTLTWLPPDEDGGSPIKSYTLEKRETSRLLWTMLAENIMDCRFIASKLIQGNEYIFRVSAVNQYGIGDATQSLPVKMVDRTLLRITEFVIANLQPGGKYSFRVSAVNAEGTGEPAQVEQLVEVVDREKTPDFELDAELRRTLVVRAGGSIRIFVPIKGRPTPDVTWMKEEIPLKGRAHIDTTESYTLLVIPECTRNDAGKYILTLENVAGKKSGFVNVRILDSPGPPINLKPREITKDSITLQWEIPVIDGGSKITNYIVEKRDSTRKAYSTIITNCQKCSFKVPNLTEGSEYYFRVTAENEYGIGEPAETSEPVRASQAPTAPESLNVTDIGKDSATLAWTKPKHDGGSRITGYVLEAQRKGAEQWSHLTVVKALDYTAMHLTENEEYVFRVMAVNSSGRSDPRESRPVVIKEQTTAPYFDLRGVYQKVVIARAGDNVKVEIPVLGRPKPVVSWKKEDQDLKQTQRINIENTPTSTILNISECKRKDGGQYSMTGKNILGTVTEIITVQVHDIPGPPKGPIKFDEISCDYIILSWDSPENDGGVPINNYIVEMRETTGTSWVELAATVIRTTFKAARLTTGVEYQFRVKAQNRYGVGPSIISEPVVAAYPFTPLPPGKVTVQDVTSNSVTLTWERPDHDGGSRITGYIVEMQSKGSEKWTQCMTVKGNEAVVVGLTQGEEYLFRISAVNEKGTSDPRQLNVPVIAKDLVVAPAFKLLFSTFSVLAGDDLKVDIPYVAHPKAVVSWHKDGVPLKETTRVNAETTDMHLYLVIKEACREDVGQYTIKISNSAGENTADIGIVVLDKPGPPTGPIKIDEVTADSMILSWQPPEYDGGCSINNYIVEKRDTSTTNWQIVSATVARTTIKAARLKTGTEYQFRIAAENRYGKSSVLVSESVIAQYPFKLPDSRYTQTVVIKAGENFKIDADISGKPIPTIHWMKGDEELVNTALKKLQEKHEYKFRVCAVNKAGVGEHADVSGTVIVEEKMESPD</sequence>
<dbReference type="InterPro" id="IPR036116">
    <property type="entry name" value="FN3_sf"/>
</dbReference>
<dbReference type="GO" id="GO:0048738">
    <property type="term" value="P:cardiac muscle tissue development"/>
    <property type="evidence" value="ECO:0007669"/>
    <property type="project" value="TreeGrafter"/>
</dbReference>
<accession>A0A8C9RPM3</accession>
<reference evidence="6" key="2">
    <citation type="submission" date="2025-08" db="UniProtKB">
        <authorList>
            <consortium name="Ensembl"/>
        </authorList>
    </citation>
    <scope>IDENTIFICATION</scope>
</reference>
<evidence type="ECO:0008006" key="8">
    <source>
        <dbReference type="Google" id="ProtNLM"/>
    </source>
</evidence>
<dbReference type="SUPFAM" id="SSF48726">
    <property type="entry name" value="Immunoglobulin"/>
    <property type="match status" value="4"/>
</dbReference>
<dbReference type="Gene3D" id="2.60.40.10">
    <property type="entry name" value="Immunoglobulins"/>
    <property type="match status" value="13"/>
</dbReference>
<dbReference type="PROSITE" id="PS50835">
    <property type="entry name" value="IG_LIKE"/>
    <property type="match status" value="1"/>
</dbReference>
<dbReference type="FunFam" id="2.60.40.10:FF:000112">
    <property type="entry name" value="Titin a"/>
    <property type="match status" value="2"/>
</dbReference>
<dbReference type="GO" id="GO:0008307">
    <property type="term" value="F:structural constituent of muscle"/>
    <property type="evidence" value="ECO:0007669"/>
    <property type="project" value="TreeGrafter"/>
</dbReference>
<dbReference type="CDD" id="cd00063">
    <property type="entry name" value="FN3"/>
    <property type="match status" value="6"/>
</dbReference>
<dbReference type="OrthoDB" id="5969272at2759"/>
<dbReference type="InterPro" id="IPR013783">
    <property type="entry name" value="Ig-like_fold"/>
</dbReference>
<dbReference type="FunFam" id="2.60.40.10:FF:000002">
    <property type="entry name" value="Titin a"/>
    <property type="match status" value="3"/>
</dbReference>
<keyword evidence="7" id="KW-1185">Reference proteome</keyword>
<evidence type="ECO:0000259" key="4">
    <source>
        <dbReference type="PROSITE" id="PS50835"/>
    </source>
</evidence>
<dbReference type="InterPro" id="IPR036179">
    <property type="entry name" value="Ig-like_dom_sf"/>
</dbReference>
<dbReference type="Pfam" id="PF07679">
    <property type="entry name" value="I-set"/>
    <property type="match status" value="5"/>
</dbReference>
<dbReference type="SMART" id="SM00409">
    <property type="entry name" value="IG"/>
    <property type="match status" value="5"/>
</dbReference>
<dbReference type="PANTHER" id="PTHR14340:SF13">
    <property type="entry name" value="TITIN"/>
    <property type="match status" value="1"/>
</dbReference>
<dbReference type="InterPro" id="IPR007110">
    <property type="entry name" value="Ig-like_dom"/>
</dbReference>
<dbReference type="InterPro" id="IPR003599">
    <property type="entry name" value="Ig_sub"/>
</dbReference>
<evidence type="ECO:0000256" key="1">
    <source>
        <dbReference type="ARBA" id="ARBA00022737"/>
    </source>
</evidence>
<evidence type="ECO:0000259" key="5">
    <source>
        <dbReference type="PROSITE" id="PS50853"/>
    </source>
</evidence>
<evidence type="ECO:0000256" key="2">
    <source>
        <dbReference type="ARBA" id="ARBA00023319"/>
    </source>
</evidence>
<dbReference type="SMART" id="SM00408">
    <property type="entry name" value="IGc2"/>
    <property type="match status" value="4"/>
</dbReference>
<feature type="region of interest" description="Disordered" evidence="3">
    <location>
        <begin position="415"/>
        <end position="434"/>
    </location>
</feature>
<keyword evidence="1" id="KW-0677">Repeat</keyword>
<dbReference type="GO" id="GO:0031430">
    <property type="term" value="C:M band"/>
    <property type="evidence" value="ECO:0007669"/>
    <property type="project" value="TreeGrafter"/>
</dbReference>
<dbReference type="FunFam" id="2.60.40.10:FF:000031">
    <property type="entry name" value="Myosin-binding protein C, slow type"/>
    <property type="match status" value="1"/>
</dbReference>
<dbReference type="Proteomes" id="UP000694397">
    <property type="component" value="Chromosome 21"/>
</dbReference>
<dbReference type="GeneTree" id="ENSGT01150000286978"/>
<dbReference type="FunFam" id="2.60.40.10:FF:000012">
    <property type="entry name" value="titin isoform X1"/>
    <property type="match status" value="3"/>
</dbReference>
<reference evidence="6 7" key="1">
    <citation type="submission" date="2019-04" db="EMBL/GenBank/DDBJ databases">
        <authorList>
            <consortium name="Wellcome Sanger Institute Data Sharing"/>
        </authorList>
    </citation>
    <scope>NUCLEOTIDE SEQUENCE [LARGE SCALE GENOMIC DNA]</scope>
</reference>
<dbReference type="AlphaFoldDB" id="A0A8C9RPM3"/>
<dbReference type="SUPFAM" id="SSF49265">
    <property type="entry name" value="Fibronectin type III"/>
    <property type="match status" value="4"/>
</dbReference>
<feature type="domain" description="Fibronectin type-III" evidence="5">
    <location>
        <begin position="331"/>
        <end position="425"/>
    </location>
</feature>
<feature type="domain" description="Ig-like" evidence="4">
    <location>
        <begin position="818"/>
        <end position="904"/>
    </location>
</feature>
<dbReference type="Pfam" id="PF00041">
    <property type="entry name" value="fn3"/>
    <property type="match status" value="6"/>
</dbReference>
<organism evidence="6 7">
    <name type="scientific">Scleropages formosus</name>
    <name type="common">Asian bonytongue</name>
    <name type="synonym">Osteoglossum formosum</name>
    <dbReference type="NCBI Taxonomy" id="113540"/>
    <lineage>
        <taxon>Eukaryota</taxon>
        <taxon>Metazoa</taxon>
        <taxon>Chordata</taxon>
        <taxon>Craniata</taxon>
        <taxon>Vertebrata</taxon>
        <taxon>Euteleostomi</taxon>
        <taxon>Actinopterygii</taxon>
        <taxon>Neopterygii</taxon>
        <taxon>Teleostei</taxon>
        <taxon>Osteoglossocephala</taxon>
        <taxon>Osteoglossomorpha</taxon>
        <taxon>Osteoglossiformes</taxon>
        <taxon>Osteoglossidae</taxon>
        <taxon>Scleropages</taxon>
    </lineage>
</organism>
<name>A0A8C9RPM3_SCLFO</name>
<dbReference type="FunFam" id="2.60.40.10:FF:000003">
    <property type="entry name" value="Titin isoform E"/>
    <property type="match status" value="1"/>
</dbReference>
<feature type="domain" description="Fibronectin type-III" evidence="5">
    <location>
        <begin position="913"/>
        <end position="1013"/>
    </location>
</feature>
<dbReference type="Ensembl" id="ENSSFOT00015018041.2">
    <property type="protein sequence ID" value="ENSSFOP00015017838.2"/>
    <property type="gene ID" value="ENSSFOG00015011408.2"/>
</dbReference>
<feature type="domain" description="Fibronectin type-III" evidence="5">
    <location>
        <begin position="428"/>
        <end position="520"/>
    </location>
</feature>
<feature type="compositionally biased region" description="Polar residues" evidence="3">
    <location>
        <begin position="424"/>
        <end position="434"/>
    </location>
</feature>
<dbReference type="InterPro" id="IPR003961">
    <property type="entry name" value="FN3_dom"/>
</dbReference>
<reference evidence="6" key="3">
    <citation type="submission" date="2025-09" db="UniProtKB">
        <authorList>
            <consortium name="Ensembl"/>
        </authorList>
    </citation>
    <scope>IDENTIFICATION</scope>
</reference>
<dbReference type="GO" id="GO:0045214">
    <property type="term" value="P:sarcomere organization"/>
    <property type="evidence" value="ECO:0007669"/>
    <property type="project" value="TreeGrafter"/>
</dbReference>
<dbReference type="PROSITE" id="PS50853">
    <property type="entry name" value="FN3"/>
    <property type="match status" value="6"/>
</dbReference>
<evidence type="ECO:0000313" key="7">
    <source>
        <dbReference type="Proteomes" id="UP000694397"/>
    </source>
</evidence>
<dbReference type="PRINTS" id="PR00014">
    <property type="entry name" value="FNTYPEIII"/>
</dbReference>
<evidence type="ECO:0000256" key="3">
    <source>
        <dbReference type="SAM" id="MobiDB-lite"/>
    </source>
</evidence>
<proteinExistence type="predicted"/>
<dbReference type="InterPro" id="IPR003598">
    <property type="entry name" value="Ig_sub2"/>
</dbReference>
<dbReference type="CDD" id="cd05748">
    <property type="entry name" value="Ig_Titin_like"/>
    <property type="match status" value="3"/>
</dbReference>
<feature type="domain" description="Fibronectin type-III" evidence="5">
    <location>
        <begin position="92"/>
        <end position="186"/>
    </location>
</feature>
<dbReference type="InterPro" id="IPR013098">
    <property type="entry name" value="Ig_I-set"/>
</dbReference>
<dbReference type="SMART" id="SM00060">
    <property type="entry name" value="FN3"/>
    <property type="match status" value="7"/>
</dbReference>
<feature type="domain" description="Fibronectin type-III" evidence="5">
    <location>
        <begin position="721"/>
        <end position="814"/>
    </location>
</feature>
<keyword evidence="2" id="KW-0393">Immunoglobulin domain</keyword>
<dbReference type="PANTHER" id="PTHR14340">
    <property type="entry name" value="MICROFIBRIL-ASSOCIATED GLYCOPROTEIN 3"/>
    <property type="match status" value="1"/>
</dbReference>
<protein>
    <recommendedName>
        <fullName evidence="8">Titin-like</fullName>
    </recommendedName>
</protein>
<feature type="domain" description="Fibronectin type-III" evidence="5">
    <location>
        <begin position="622"/>
        <end position="716"/>
    </location>
</feature>
<evidence type="ECO:0000313" key="6">
    <source>
        <dbReference type="Ensembl" id="ENSSFOP00015017838.2"/>
    </source>
</evidence>